<dbReference type="AlphaFoldDB" id="A0A167CXW1"/>
<accession>A0A167CXW1</accession>
<proteinExistence type="predicted"/>
<protein>
    <submittedName>
        <fullName evidence="2">Uncharacterized protein</fullName>
    </submittedName>
</protein>
<reference evidence="2 3" key="1">
    <citation type="submission" date="2015-06" db="EMBL/GenBank/DDBJ databases">
        <title>Survival trade-offs in plant roots during colonization by closely related pathogenic and mutualistic fungi.</title>
        <authorList>
            <person name="Hacquard S."/>
            <person name="Kracher B."/>
            <person name="Hiruma K."/>
            <person name="Weinman A."/>
            <person name="Muench P."/>
            <person name="Garrido Oter R."/>
            <person name="Ver Loren van Themaat E."/>
            <person name="Dallerey J.-F."/>
            <person name="Damm U."/>
            <person name="Henrissat B."/>
            <person name="Lespinet O."/>
            <person name="Thon M."/>
            <person name="Kemen E."/>
            <person name="McHardy A.C."/>
            <person name="Schulze-Lefert P."/>
            <person name="O'Connell R.J."/>
        </authorList>
    </citation>
    <scope>NUCLEOTIDE SEQUENCE [LARGE SCALE GENOMIC DNA]</scope>
    <source>
        <strain evidence="2 3">MAFF 238704</strain>
    </source>
</reference>
<feature type="compositionally biased region" description="Basic and acidic residues" evidence="1">
    <location>
        <begin position="218"/>
        <end position="231"/>
    </location>
</feature>
<feature type="region of interest" description="Disordered" evidence="1">
    <location>
        <begin position="37"/>
        <end position="234"/>
    </location>
</feature>
<name>A0A167CXW1_COLIC</name>
<gene>
    <name evidence="2" type="ORF">CI238_04507</name>
</gene>
<keyword evidence="3" id="KW-1185">Reference proteome</keyword>
<feature type="compositionally biased region" description="Basic residues" evidence="1">
    <location>
        <begin position="93"/>
        <end position="103"/>
    </location>
</feature>
<organism evidence="2 3">
    <name type="scientific">Colletotrichum incanum</name>
    <name type="common">Soybean anthracnose fungus</name>
    <dbReference type="NCBI Taxonomy" id="1573173"/>
    <lineage>
        <taxon>Eukaryota</taxon>
        <taxon>Fungi</taxon>
        <taxon>Dikarya</taxon>
        <taxon>Ascomycota</taxon>
        <taxon>Pezizomycotina</taxon>
        <taxon>Sordariomycetes</taxon>
        <taxon>Hypocreomycetidae</taxon>
        <taxon>Glomerellales</taxon>
        <taxon>Glomerellaceae</taxon>
        <taxon>Colletotrichum</taxon>
        <taxon>Colletotrichum spaethianum species complex</taxon>
    </lineage>
</organism>
<feature type="compositionally biased region" description="Basic and acidic residues" evidence="1">
    <location>
        <begin position="160"/>
        <end position="171"/>
    </location>
</feature>
<evidence type="ECO:0000256" key="1">
    <source>
        <dbReference type="SAM" id="MobiDB-lite"/>
    </source>
</evidence>
<comment type="caution">
    <text evidence="2">The sequence shown here is derived from an EMBL/GenBank/DDBJ whole genome shotgun (WGS) entry which is preliminary data.</text>
</comment>
<feature type="non-terminal residue" evidence="2">
    <location>
        <position position="1"/>
    </location>
</feature>
<dbReference type="Proteomes" id="UP000076584">
    <property type="component" value="Unassembled WGS sequence"/>
</dbReference>
<evidence type="ECO:0000313" key="3">
    <source>
        <dbReference type="Proteomes" id="UP000076584"/>
    </source>
</evidence>
<dbReference type="EMBL" id="LFIW01001200">
    <property type="protein sequence ID" value="KZL83161.1"/>
    <property type="molecule type" value="Genomic_DNA"/>
</dbReference>
<sequence>LHPTPASLLRRLSLSLSSFFKSTSFASVEVSRVNFPRQSHITARPPRSSKNNRQNGQPSDHQPDHHARHGAGLAQGPLRRPQRPEPVPCRLHCQQHHHRHHLPLRPGPDQQEEGSDHPQVRRAGADGLLGGGQARHDDDPRLRLDPAPPGLPLSGHGHRHDGLHAHLHEVHQPPPHPVHHPPQERPREQSRQDPRLWPARLGRPQAPLQGPRRLHAGSPERPRPERQEGHRDRRACRPRWCQGGVNGLLSLILGCLGRTTKRAIGLYRIRIGEV</sequence>
<evidence type="ECO:0000313" key="2">
    <source>
        <dbReference type="EMBL" id="KZL83161.1"/>
    </source>
</evidence>
<feature type="compositionally biased region" description="Basic and acidic residues" evidence="1">
    <location>
        <begin position="134"/>
        <end position="144"/>
    </location>
</feature>
<feature type="compositionally biased region" description="Basic and acidic residues" evidence="1">
    <location>
        <begin position="181"/>
        <end position="194"/>
    </location>
</feature>
<feature type="compositionally biased region" description="Polar residues" evidence="1">
    <location>
        <begin position="48"/>
        <end position="60"/>
    </location>
</feature>